<dbReference type="Proteomes" id="UP001152622">
    <property type="component" value="Chromosome 17"/>
</dbReference>
<evidence type="ECO:0000256" key="1">
    <source>
        <dbReference type="SAM" id="MobiDB-lite"/>
    </source>
</evidence>
<name>A0A9Q1EI83_SYNKA</name>
<feature type="region of interest" description="Disordered" evidence="1">
    <location>
        <begin position="1"/>
        <end position="26"/>
    </location>
</feature>
<organism evidence="2 3">
    <name type="scientific">Synaphobranchus kaupii</name>
    <name type="common">Kaup's arrowtooth eel</name>
    <dbReference type="NCBI Taxonomy" id="118154"/>
    <lineage>
        <taxon>Eukaryota</taxon>
        <taxon>Metazoa</taxon>
        <taxon>Chordata</taxon>
        <taxon>Craniata</taxon>
        <taxon>Vertebrata</taxon>
        <taxon>Euteleostomi</taxon>
        <taxon>Actinopterygii</taxon>
        <taxon>Neopterygii</taxon>
        <taxon>Teleostei</taxon>
        <taxon>Anguilliformes</taxon>
        <taxon>Synaphobranchidae</taxon>
        <taxon>Synaphobranchus</taxon>
    </lineage>
</organism>
<keyword evidence="3" id="KW-1185">Reference proteome</keyword>
<sequence>MRQTEDVAPGVRKLGRPTDWNAQLGTTGSSDRLTMAYKFYKLKLRHCSHGDPKLDSDWVEEAAEDPCGMLKSCKGTDGTYAVACTTSICPDHKQGHEEGPGQELQSEQDWQEFYRNCETFVSWDGGRDPHILPFKARKCAKYICCSTYKHFSTLASINQSREPNLWH</sequence>
<evidence type="ECO:0000313" key="2">
    <source>
        <dbReference type="EMBL" id="KAJ8339263.1"/>
    </source>
</evidence>
<evidence type="ECO:0000313" key="3">
    <source>
        <dbReference type="Proteomes" id="UP001152622"/>
    </source>
</evidence>
<dbReference type="EMBL" id="JAINUF010000017">
    <property type="protein sequence ID" value="KAJ8339263.1"/>
    <property type="molecule type" value="Genomic_DNA"/>
</dbReference>
<comment type="caution">
    <text evidence="2">The sequence shown here is derived from an EMBL/GenBank/DDBJ whole genome shotgun (WGS) entry which is preliminary data.</text>
</comment>
<proteinExistence type="predicted"/>
<reference evidence="2" key="1">
    <citation type="journal article" date="2023" name="Science">
        <title>Genome structures resolve the early diversification of teleost fishes.</title>
        <authorList>
            <person name="Parey E."/>
            <person name="Louis A."/>
            <person name="Montfort J."/>
            <person name="Bouchez O."/>
            <person name="Roques C."/>
            <person name="Iampietro C."/>
            <person name="Lluch J."/>
            <person name="Castinel A."/>
            <person name="Donnadieu C."/>
            <person name="Desvignes T."/>
            <person name="Floi Bucao C."/>
            <person name="Jouanno E."/>
            <person name="Wen M."/>
            <person name="Mejri S."/>
            <person name="Dirks R."/>
            <person name="Jansen H."/>
            <person name="Henkel C."/>
            <person name="Chen W.J."/>
            <person name="Zahm M."/>
            <person name="Cabau C."/>
            <person name="Klopp C."/>
            <person name="Thompson A.W."/>
            <person name="Robinson-Rechavi M."/>
            <person name="Braasch I."/>
            <person name="Lecointre G."/>
            <person name="Bobe J."/>
            <person name="Postlethwait J.H."/>
            <person name="Berthelot C."/>
            <person name="Roest Crollius H."/>
            <person name="Guiguen Y."/>
        </authorList>
    </citation>
    <scope>NUCLEOTIDE SEQUENCE</scope>
    <source>
        <strain evidence="2">WJC10195</strain>
    </source>
</reference>
<gene>
    <name evidence="2" type="ORF">SKAU_G00360490</name>
</gene>
<dbReference type="AlphaFoldDB" id="A0A9Q1EI83"/>
<accession>A0A9Q1EI83</accession>
<protein>
    <submittedName>
        <fullName evidence="2">Uncharacterized protein</fullName>
    </submittedName>
</protein>